<protein>
    <recommendedName>
        <fullName evidence="4">DUF834 domain-containing protein</fullName>
    </recommendedName>
</protein>
<feature type="compositionally biased region" description="Basic residues" evidence="1">
    <location>
        <begin position="141"/>
        <end position="160"/>
    </location>
</feature>
<dbReference type="EMBL" id="AP003524">
    <property type="protein sequence ID" value="BAD53480.1"/>
    <property type="molecule type" value="Genomic_DNA"/>
</dbReference>
<name>Q5ZA43_ORYSJ</name>
<dbReference type="AlphaFoldDB" id="Q5ZA43"/>
<evidence type="ECO:0000256" key="1">
    <source>
        <dbReference type="SAM" id="MobiDB-lite"/>
    </source>
</evidence>
<feature type="region of interest" description="Disordered" evidence="1">
    <location>
        <begin position="75"/>
        <end position="160"/>
    </location>
</feature>
<proteinExistence type="predicted"/>
<sequence>MDSPATPMGLSPPLLSLVLRNEPCYTKDGDLAGDWMVGCDFGGHVHVEDDETNPTVLTLEPNDERRRPATRWTAGAASVGGGAGAAVTGDSGEGAAELAHTSAHLTAVTATGGNGGGGGATRMELGRRRWRGGARGGGATRHGRSRERGKRKRRTRGSYL</sequence>
<dbReference type="Proteomes" id="UP000000763">
    <property type="component" value="Chromosome 6"/>
</dbReference>
<gene>
    <name evidence="2" type="primary">P0501G08.22</name>
</gene>
<accession>Q5ZA43</accession>
<evidence type="ECO:0008006" key="4">
    <source>
        <dbReference type="Google" id="ProtNLM"/>
    </source>
</evidence>
<organism evidence="2 3">
    <name type="scientific">Oryza sativa subsp. japonica</name>
    <name type="common">Rice</name>
    <dbReference type="NCBI Taxonomy" id="39947"/>
    <lineage>
        <taxon>Eukaryota</taxon>
        <taxon>Viridiplantae</taxon>
        <taxon>Streptophyta</taxon>
        <taxon>Embryophyta</taxon>
        <taxon>Tracheophyta</taxon>
        <taxon>Spermatophyta</taxon>
        <taxon>Magnoliopsida</taxon>
        <taxon>Liliopsida</taxon>
        <taxon>Poales</taxon>
        <taxon>Poaceae</taxon>
        <taxon>BOP clade</taxon>
        <taxon>Oryzoideae</taxon>
        <taxon>Oryzeae</taxon>
        <taxon>Oryzinae</taxon>
        <taxon>Oryza</taxon>
        <taxon>Oryza sativa</taxon>
    </lineage>
</organism>
<reference evidence="3" key="1">
    <citation type="journal article" date="2005" name="Nature">
        <title>The map-based sequence of the rice genome.</title>
        <authorList>
            <consortium name="International rice genome sequencing project (IRGSP)"/>
            <person name="Matsumoto T."/>
            <person name="Wu J."/>
            <person name="Kanamori H."/>
            <person name="Katayose Y."/>
            <person name="Fujisawa M."/>
            <person name="Namiki N."/>
            <person name="Mizuno H."/>
            <person name="Yamamoto K."/>
            <person name="Antonio B.A."/>
            <person name="Baba T."/>
            <person name="Sakata K."/>
            <person name="Nagamura Y."/>
            <person name="Aoki H."/>
            <person name="Arikawa K."/>
            <person name="Arita K."/>
            <person name="Bito T."/>
            <person name="Chiden Y."/>
            <person name="Fujitsuka N."/>
            <person name="Fukunaka R."/>
            <person name="Hamada M."/>
            <person name="Harada C."/>
            <person name="Hayashi A."/>
            <person name="Hijishita S."/>
            <person name="Honda M."/>
            <person name="Hosokawa S."/>
            <person name="Ichikawa Y."/>
            <person name="Idonuma A."/>
            <person name="Iijima M."/>
            <person name="Ikeda M."/>
            <person name="Ikeno M."/>
            <person name="Ito K."/>
            <person name="Ito S."/>
            <person name="Ito T."/>
            <person name="Ito Y."/>
            <person name="Ito Y."/>
            <person name="Iwabuchi A."/>
            <person name="Kamiya K."/>
            <person name="Karasawa W."/>
            <person name="Kurita K."/>
            <person name="Katagiri S."/>
            <person name="Kikuta A."/>
            <person name="Kobayashi H."/>
            <person name="Kobayashi N."/>
            <person name="Machita K."/>
            <person name="Maehara T."/>
            <person name="Masukawa M."/>
            <person name="Mizubayashi T."/>
            <person name="Mukai Y."/>
            <person name="Nagasaki H."/>
            <person name="Nagata Y."/>
            <person name="Naito S."/>
            <person name="Nakashima M."/>
            <person name="Nakama Y."/>
            <person name="Nakamichi Y."/>
            <person name="Nakamura M."/>
            <person name="Meguro A."/>
            <person name="Negishi M."/>
            <person name="Ohta I."/>
            <person name="Ohta T."/>
            <person name="Okamoto M."/>
            <person name="Ono N."/>
            <person name="Saji S."/>
            <person name="Sakaguchi M."/>
            <person name="Sakai K."/>
            <person name="Shibata M."/>
            <person name="Shimokawa T."/>
            <person name="Song J."/>
            <person name="Takazaki Y."/>
            <person name="Terasawa K."/>
            <person name="Tsugane M."/>
            <person name="Tsuji K."/>
            <person name="Ueda S."/>
            <person name="Waki K."/>
            <person name="Yamagata H."/>
            <person name="Yamamoto M."/>
            <person name="Yamamoto S."/>
            <person name="Yamane H."/>
            <person name="Yoshiki S."/>
            <person name="Yoshihara R."/>
            <person name="Yukawa K."/>
            <person name="Zhong H."/>
            <person name="Yano M."/>
            <person name="Yuan Q."/>
            <person name="Ouyang S."/>
            <person name="Liu J."/>
            <person name="Jones K.M."/>
            <person name="Gansberger K."/>
            <person name="Moffat K."/>
            <person name="Hill J."/>
            <person name="Bera J."/>
            <person name="Fadrosh D."/>
            <person name="Jin S."/>
            <person name="Johri S."/>
            <person name="Kim M."/>
            <person name="Overton L."/>
            <person name="Reardon M."/>
            <person name="Tsitrin T."/>
            <person name="Vuong H."/>
            <person name="Weaver B."/>
            <person name="Ciecko A."/>
            <person name="Tallon L."/>
            <person name="Jackson J."/>
            <person name="Pai G."/>
            <person name="Aken S.V."/>
            <person name="Utterback T."/>
            <person name="Reidmuller S."/>
            <person name="Feldblyum T."/>
            <person name="Hsiao J."/>
            <person name="Zismann V."/>
            <person name="Iobst S."/>
            <person name="de Vazeille A.R."/>
            <person name="Buell C.R."/>
            <person name="Ying K."/>
            <person name="Li Y."/>
            <person name="Lu T."/>
            <person name="Huang Y."/>
            <person name="Zhao Q."/>
            <person name="Feng Q."/>
            <person name="Zhang L."/>
            <person name="Zhu J."/>
            <person name="Weng Q."/>
            <person name="Mu J."/>
            <person name="Lu Y."/>
            <person name="Fan D."/>
            <person name="Liu Y."/>
            <person name="Guan J."/>
            <person name="Zhang Y."/>
            <person name="Yu S."/>
            <person name="Liu X."/>
            <person name="Zhang Y."/>
            <person name="Hong G."/>
            <person name="Han B."/>
            <person name="Choisne N."/>
            <person name="Demange N."/>
            <person name="Orjeda G."/>
            <person name="Samain S."/>
            <person name="Cattolico L."/>
            <person name="Pelletier E."/>
            <person name="Couloux A."/>
            <person name="Segurens B."/>
            <person name="Wincker P."/>
            <person name="D'Hont A."/>
            <person name="Scarpelli C."/>
            <person name="Weissenbach J."/>
            <person name="Salanoubat M."/>
            <person name="Quetier F."/>
            <person name="Yu Y."/>
            <person name="Kim H.R."/>
            <person name="Rambo T."/>
            <person name="Currie J."/>
            <person name="Collura K."/>
            <person name="Luo M."/>
            <person name="Yang T."/>
            <person name="Ammiraju J.S.S."/>
            <person name="Engler F."/>
            <person name="Soderlund C."/>
            <person name="Wing R.A."/>
            <person name="Palmer L.E."/>
            <person name="de la Bastide M."/>
            <person name="Spiegel L."/>
            <person name="Nascimento L."/>
            <person name="Zutavern T."/>
            <person name="O'Shaughnessy A."/>
            <person name="Dike S."/>
            <person name="Dedhia N."/>
            <person name="Preston R."/>
            <person name="Balija V."/>
            <person name="McCombie W.R."/>
            <person name="Chow T."/>
            <person name="Chen H."/>
            <person name="Chung M."/>
            <person name="Chen C."/>
            <person name="Shaw J."/>
            <person name="Wu H."/>
            <person name="Hsiao K."/>
            <person name="Chao Y."/>
            <person name="Chu M."/>
            <person name="Cheng C."/>
            <person name="Hour A."/>
            <person name="Lee P."/>
            <person name="Lin S."/>
            <person name="Lin Y."/>
            <person name="Liou J."/>
            <person name="Liu S."/>
            <person name="Hsing Y."/>
            <person name="Raghuvanshi S."/>
            <person name="Mohanty A."/>
            <person name="Bharti A.K."/>
            <person name="Gaur A."/>
            <person name="Gupta V."/>
            <person name="Kumar D."/>
            <person name="Ravi V."/>
            <person name="Vij S."/>
            <person name="Kapur A."/>
            <person name="Khurana P."/>
            <person name="Khurana P."/>
            <person name="Khurana J.P."/>
            <person name="Tyagi A.K."/>
            <person name="Gaikwad K."/>
            <person name="Singh A."/>
            <person name="Dalal V."/>
            <person name="Srivastava S."/>
            <person name="Dixit A."/>
            <person name="Pal A.K."/>
            <person name="Ghazi I.A."/>
            <person name="Yadav M."/>
            <person name="Pandit A."/>
            <person name="Bhargava A."/>
            <person name="Sureshbabu K."/>
            <person name="Batra K."/>
            <person name="Sharma T.R."/>
            <person name="Mohapatra T."/>
            <person name="Singh N.K."/>
            <person name="Messing J."/>
            <person name="Nelson A.B."/>
            <person name="Fuks G."/>
            <person name="Kavchok S."/>
            <person name="Keizer G."/>
            <person name="Linton E."/>
            <person name="Llaca V."/>
            <person name="Song R."/>
            <person name="Tanyolac B."/>
            <person name="Young S."/>
            <person name="Ho-Il K."/>
            <person name="Hahn J.H."/>
            <person name="Sangsakoo G."/>
            <person name="Vanavichit A."/>
            <person name="de Mattos Luiz.A.T."/>
            <person name="Zimmer P.D."/>
            <person name="Malone G."/>
            <person name="Dellagostin O."/>
            <person name="de Oliveira A.C."/>
            <person name="Bevan M."/>
            <person name="Bancroft I."/>
            <person name="Minx P."/>
            <person name="Cordum H."/>
            <person name="Wilson R."/>
            <person name="Cheng Z."/>
            <person name="Jin W."/>
            <person name="Jiang J."/>
            <person name="Leong S.A."/>
            <person name="Iwama H."/>
            <person name="Gojobori T."/>
            <person name="Itoh T."/>
            <person name="Niimura Y."/>
            <person name="Fujii Y."/>
            <person name="Habara T."/>
            <person name="Sakai H."/>
            <person name="Sato Y."/>
            <person name="Wilson G."/>
            <person name="Kumar K."/>
            <person name="McCouch S."/>
            <person name="Juretic N."/>
            <person name="Hoen D."/>
            <person name="Wright S."/>
            <person name="Bruskiewich R."/>
            <person name="Bureau T."/>
            <person name="Miyao A."/>
            <person name="Hirochika H."/>
            <person name="Nishikawa T."/>
            <person name="Kadowaki K."/>
            <person name="Sugiura M."/>
            <person name="Burr B."/>
            <person name="Sasaki T."/>
        </authorList>
    </citation>
    <scope>NUCLEOTIDE SEQUENCE [LARGE SCALE GENOMIC DNA]</scope>
    <source>
        <strain evidence="3">cv. Nipponbare</strain>
    </source>
</reference>
<evidence type="ECO:0000313" key="3">
    <source>
        <dbReference type="Proteomes" id="UP000000763"/>
    </source>
</evidence>
<evidence type="ECO:0000313" key="2">
    <source>
        <dbReference type="EMBL" id="BAD53480.1"/>
    </source>
</evidence>
<reference evidence="3" key="2">
    <citation type="journal article" date="2008" name="Nucleic Acids Res.">
        <title>The rice annotation project database (RAP-DB): 2008 update.</title>
        <authorList>
            <consortium name="The rice annotation project (RAP)"/>
        </authorList>
    </citation>
    <scope>GENOME REANNOTATION</scope>
    <source>
        <strain evidence="3">cv. Nipponbare</strain>
    </source>
</reference>